<proteinExistence type="predicted"/>
<keyword evidence="1" id="KW-0808">Transferase</keyword>
<name>A0ABT9CHG0_9BACL</name>
<dbReference type="PROSITE" id="PS51186">
    <property type="entry name" value="GNAT"/>
    <property type="match status" value="1"/>
</dbReference>
<dbReference type="Gene3D" id="3.40.630.30">
    <property type="match status" value="1"/>
</dbReference>
<dbReference type="InterPro" id="IPR016181">
    <property type="entry name" value="Acyl_CoA_acyltransferase"/>
</dbReference>
<keyword evidence="5" id="KW-1185">Reference proteome</keyword>
<dbReference type="RefSeq" id="WP_305025858.1">
    <property type="nucleotide sequence ID" value="NZ_JAUQTB010000019.1"/>
</dbReference>
<dbReference type="Proteomes" id="UP001240171">
    <property type="component" value="Unassembled WGS sequence"/>
</dbReference>
<dbReference type="CDD" id="cd04301">
    <property type="entry name" value="NAT_SF"/>
    <property type="match status" value="1"/>
</dbReference>
<dbReference type="InterPro" id="IPR051556">
    <property type="entry name" value="N-term/lysine_N-AcTrnsfr"/>
</dbReference>
<feature type="domain" description="N-acetyltransferase" evidence="3">
    <location>
        <begin position="1"/>
        <end position="152"/>
    </location>
</feature>
<dbReference type="PANTHER" id="PTHR42919">
    <property type="entry name" value="N-ALPHA-ACETYLTRANSFERASE"/>
    <property type="match status" value="1"/>
</dbReference>
<evidence type="ECO:0000256" key="1">
    <source>
        <dbReference type="ARBA" id="ARBA00022679"/>
    </source>
</evidence>
<evidence type="ECO:0000313" key="4">
    <source>
        <dbReference type="EMBL" id="MDO7908641.1"/>
    </source>
</evidence>
<evidence type="ECO:0000259" key="3">
    <source>
        <dbReference type="PROSITE" id="PS51186"/>
    </source>
</evidence>
<dbReference type="InterPro" id="IPR000182">
    <property type="entry name" value="GNAT_dom"/>
</dbReference>
<protein>
    <submittedName>
        <fullName evidence="4">GNAT family N-acetyltransferase</fullName>
    </submittedName>
</protein>
<comment type="caution">
    <text evidence="4">The sequence shown here is derived from an EMBL/GenBank/DDBJ whole genome shotgun (WGS) entry which is preliminary data.</text>
</comment>
<sequence length="152" mass="17470">MVLRSAKEMDEATLLKLYSECTPDLQHVPFPDELKVQLVQQQFLAERHFVQTHYPDADVGVIFDEGQPIGRLNVHRGPNGYRVLAIALCPAYRNRGIGTKLLGDILQEAKDNYKAVRLQAAWHNVSARRWYENLGFKIVEDKGVCYEMEWTP</sequence>
<organism evidence="4 5">
    <name type="scientific">Paenibacillus lacisoli</name>
    <dbReference type="NCBI Taxonomy" id="3064525"/>
    <lineage>
        <taxon>Bacteria</taxon>
        <taxon>Bacillati</taxon>
        <taxon>Bacillota</taxon>
        <taxon>Bacilli</taxon>
        <taxon>Bacillales</taxon>
        <taxon>Paenibacillaceae</taxon>
        <taxon>Paenibacillus</taxon>
    </lineage>
</organism>
<dbReference type="Pfam" id="PF00583">
    <property type="entry name" value="Acetyltransf_1"/>
    <property type="match status" value="1"/>
</dbReference>
<reference evidence="4 5" key="1">
    <citation type="submission" date="2023-07" db="EMBL/GenBank/DDBJ databases">
        <title>Paenibacillus sp. JX-17 nov. isolated from soil.</title>
        <authorList>
            <person name="Wan Y."/>
            <person name="Liu B."/>
        </authorList>
    </citation>
    <scope>NUCLEOTIDE SEQUENCE [LARGE SCALE GENOMIC DNA]</scope>
    <source>
        <strain evidence="4 5">JX-17</strain>
    </source>
</reference>
<evidence type="ECO:0000256" key="2">
    <source>
        <dbReference type="ARBA" id="ARBA00023315"/>
    </source>
</evidence>
<gene>
    <name evidence="4" type="ORF">Q5741_19825</name>
</gene>
<dbReference type="PANTHER" id="PTHR42919:SF8">
    <property type="entry name" value="N-ALPHA-ACETYLTRANSFERASE 50"/>
    <property type="match status" value="1"/>
</dbReference>
<evidence type="ECO:0000313" key="5">
    <source>
        <dbReference type="Proteomes" id="UP001240171"/>
    </source>
</evidence>
<accession>A0ABT9CHG0</accession>
<dbReference type="EMBL" id="JAUQTB010000019">
    <property type="protein sequence ID" value="MDO7908641.1"/>
    <property type="molecule type" value="Genomic_DNA"/>
</dbReference>
<dbReference type="SUPFAM" id="SSF55729">
    <property type="entry name" value="Acyl-CoA N-acyltransferases (Nat)"/>
    <property type="match status" value="1"/>
</dbReference>
<keyword evidence="2" id="KW-0012">Acyltransferase</keyword>